<sequence>MGLEDLTGSPRWQRIARGISGEITRVLSTNPWLAVLRGGGPQEGGFALSGDLLADGGRVLISLCLTAEDTGEVVWSARRDFSDDDVFSMIDETAAETVAGLAQAWTGAHVRSLRLRAHRRLPGTLGGFEHWLLGVEAFLRFDLAGVRLALDHATKAVAADPEYTAAWSLVTTAHHALLCAEKTRDLRQPHRAALLQAARRCAALDPEDPIAMMQGALLAVLEGSPGAAMEILDRTVALQPNNPDVLARSLIWGGFCAPLGGRAKDLRDRLLSLVPGEVPFHRHALGFAAYHSSDYMQAFRILEPFPFPLGNALFMISAAVRTGEPGHLASALATFRAVAPPDLTVTELLEAHGTVDPLRAAILEDATVAGLLL</sequence>
<keyword evidence="1" id="KW-0456">Lyase</keyword>
<dbReference type="STRING" id="1675527.AIOL_003752"/>
<dbReference type="PATRIC" id="fig|1675527.3.peg.3932"/>
<protein>
    <submittedName>
        <fullName evidence="1">Adenylate cyclase</fullName>
        <ecNumber evidence="1">4.6.1.1</ecNumber>
    </submittedName>
</protein>
<dbReference type="Gene3D" id="1.25.40.10">
    <property type="entry name" value="Tetratricopeptide repeat domain"/>
    <property type="match status" value="1"/>
</dbReference>
<accession>A0A0J9E7R6</accession>
<evidence type="ECO:0000313" key="2">
    <source>
        <dbReference type="Proteomes" id="UP000037178"/>
    </source>
</evidence>
<comment type="caution">
    <text evidence="1">The sequence shown here is derived from an EMBL/GenBank/DDBJ whole genome shotgun (WGS) entry which is preliminary data.</text>
</comment>
<dbReference type="InterPro" id="IPR011990">
    <property type="entry name" value="TPR-like_helical_dom_sf"/>
</dbReference>
<reference evidence="1 2" key="1">
    <citation type="submission" date="2015-06" db="EMBL/GenBank/DDBJ databases">
        <title>Draft genome sequence of an Alphaproteobacteria species associated to the Mediterranean sponge Oscarella lobularis.</title>
        <authorList>
            <person name="Jourda C."/>
            <person name="Santini S."/>
            <person name="Claverie J.-M."/>
        </authorList>
    </citation>
    <scope>NUCLEOTIDE SEQUENCE [LARGE SCALE GENOMIC DNA]</scope>
    <source>
        <strain evidence="1">IGS</strain>
    </source>
</reference>
<dbReference type="EC" id="4.6.1.1" evidence="1"/>
<gene>
    <name evidence="1" type="ORF">AIOL_003752</name>
</gene>
<dbReference type="Proteomes" id="UP000037178">
    <property type="component" value="Unassembled WGS sequence"/>
</dbReference>
<dbReference type="EMBL" id="LFTY01000002">
    <property type="protein sequence ID" value="KMW58772.1"/>
    <property type="molecule type" value="Genomic_DNA"/>
</dbReference>
<proteinExistence type="predicted"/>
<dbReference type="GO" id="GO:0004016">
    <property type="term" value="F:adenylate cyclase activity"/>
    <property type="evidence" value="ECO:0007669"/>
    <property type="project" value="UniProtKB-EC"/>
</dbReference>
<evidence type="ECO:0000313" key="1">
    <source>
        <dbReference type="EMBL" id="KMW58772.1"/>
    </source>
</evidence>
<dbReference type="SUPFAM" id="SSF48452">
    <property type="entry name" value="TPR-like"/>
    <property type="match status" value="1"/>
</dbReference>
<keyword evidence="2" id="KW-1185">Reference proteome</keyword>
<dbReference type="AlphaFoldDB" id="A0A0J9E7R6"/>
<organism evidence="1 2">
    <name type="scientific">Candidatus Rhodobacter oscarellae</name>
    <dbReference type="NCBI Taxonomy" id="1675527"/>
    <lineage>
        <taxon>Bacteria</taxon>
        <taxon>Pseudomonadati</taxon>
        <taxon>Pseudomonadota</taxon>
        <taxon>Alphaproteobacteria</taxon>
        <taxon>Rhodobacterales</taxon>
        <taxon>Rhodobacter group</taxon>
        <taxon>Rhodobacter</taxon>
    </lineage>
</organism>
<name>A0A0J9E7R6_9RHOB</name>